<dbReference type="AlphaFoldDB" id="A0A7X6R3Z9"/>
<keyword evidence="2" id="KW-1185">Reference proteome</keyword>
<proteinExistence type="predicted"/>
<organism evidence="1 2">
    <name type="scientific">Nocardia gamkensis</name>
    <dbReference type="NCBI Taxonomy" id="352869"/>
    <lineage>
        <taxon>Bacteria</taxon>
        <taxon>Bacillati</taxon>
        <taxon>Actinomycetota</taxon>
        <taxon>Actinomycetes</taxon>
        <taxon>Mycobacteriales</taxon>
        <taxon>Nocardiaceae</taxon>
        <taxon>Nocardia</taxon>
    </lineage>
</organism>
<evidence type="ECO:0000313" key="1">
    <source>
        <dbReference type="EMBL" id="NKY27985.1"/>
    </source>
</evidence>
<protein>
    <submittedName>
        <fullName evidence="1">XRE family transcriptional regulator</fullName>
    </submittedName>
</protein>
<reference evidence="1 2" key="1">
    <citation type="submission" date="2020-04" db="EMBL/GenBank/DDBJ databases">
        <title>MicrobeNet Type strains.</title>
        <authorList>
            <person name="Nicholson A.C."/>
        </authorList>
    </citation>
    <scope>NUCLEOTIDE SEQUENCE [LARGE SCALE GENOMIC DNA]</scope>
    <source>
        <strain evidence="1 2">DSM 44956</strain>
    </source>
</reference>
<dbReference type="EMBL" id="JAAXOS010000008">
    <property type="protein sequence ID" value="NKY27985.1"/>
    <property type="molecule type" value="Genomic_DNA"/>
</dbReference>
<dbReference type="SUPFAM" id="SSF47413">
    <property type="entry name" value="lambda repressor-like DNA-binding domains"/>
    <property type="match status" value="1"/>
</dbReference>
<sequence length="281" mass="30872">METRYGGIDVPAAVWHKPEVAALLRRRDVSALLRSIQRYTGASQARIAGAVGLGQGRVNEIINSRRTVTRFDVFERIADGISMPDHARVLFGLAPRHVQTLTGHAEIAQAFTLQSEADAELRRCASVADRIDLLAVRGLGLLALNDSLLRGALMQRTNRVSVRALLLDPDSHATGLRAAEIGESRQSFAAGIELALARTSEFRDHPFVELRVAVYDTLPTWRMLIFDQTLYLSAFGAAAEGHRSGMYKLTAATDGVLHAGFLRQFEQMWLQARPIEEGSAT</sequence>
<dbReference type="GO" id="GO:0003677">
    <property type="term" value="F:DNA binding"/>
    <property type="evidence" value="ECO:0007669"/>
    <property type="project" value="InterPro"/>
</dbReference>
<comment type="caution">
    <text evidence="1">The sequence shown here is derived from an EMBL/GenBank/DDBJ whole genome shotgun (WGS) entry which is preliminary data.</text>
</comment>
<accession>A0A7X6R3Z9</accession>
<gene>
    <name evidence="1" type="ORF">HGB38_17390</name>
</gene>
<dbReference type="InterPro" id="IPR010982">
    <property type="entry name" value="Lambda_DNA-bd_dom_sf"/>
</dbReference>
<dbReference type="Proteomes" id="UP000540698">
    <property type="component" value="Unassembled WGS sequence"/>
</dbReference>
<name>A0A7X6R3Z9_9NOCA</name>
<evidence type="ECO:0000313" key="2">
    <source>
        <dbReference type="Proteomes" id="UP000540698"/>
    </source>
</evidence>
<dbReference type="RefSeq" id="WP_063910222.1">
    <property type="nucleotide sequence ID" value="NZ_JAAXOS010000008.1"/>
</dbReference>